<evidence type="ECO:0000259" key="1">
    <source>
        <dbReference type="Pfam" id="PF07969"/>
    </source>
</evidence>
<reference evidence="2 3" key="1">
    <citation type="submission" date="2015-04" db="EMBL/GenBank/DDBJ databases">
        <title>Genome sequence of Kerstersia gyiorum CG1.</title>
        <authorList>
            <person name="Greninger A.L."/>
            <person name="Kozyreva V."/>
            <person name="Chaturvedi V."/>
        </authorList>
    </citation>
    <scope>NUCLEOTIDE SEQUENCE [LARGE SCALE GENOMIC DNA]</scope>
    <source>
        <strain evidence="2 3">CG1</strain>
    </source>
</reference>
<dbReference type="InterPro" id="IPR011059">
    <property type="entry name" value="Metal-dep_hydrolase_composite"/>
</dbReference>
<dbReference type="Gene3D" id="2.30.40.10">
    <property type="entry name" value="Urease, subunit C, domain 1"/>
    <property type="match status" value="1"/>
</dbReference>
<sequence>MQNNTREFDLKITDGWLIDGTGAERRRADIGILDGRVAALGDLSQAPARQTLSAGGHIVAPGFIDTHGHDDLMFVEKPQLDWKTSQGITTVVVGNCGVSASPAPMPGNTAAALALLGESPLFPDMHTYLQALRGLHPMINVAALVGHANLRLAVMQDPMATPTEAEQQAMETLLRESLQAGAVGFSTGLAYEPGSVSKLEELDGLAHIAAAAGSLHTSHIRNEGDDVEAAVDEVLGISRRTGCATLVSHHKCMLKANWGRSQYTLANIDLARTQGLDVALDIYPYPGSSTILIPERADLIDDIRITWSTPHPECSGKYLSDIAWEWGCDRETAARRLLPAGAIYFAMDEDEVQRIFRHPCCMVGSDGLPSDERPHPRLWGSFTRILGRYVRECQLMPLEQAVARMTALPASVFGLRDRGTLREGAWADIVIFDPETVEDRATWENPTQPSVGVDAVLVNGTQVFPKLEGVQRPGQVLQREFPAMSGNAGEA</sequence>
<evidence type="ECO:0000313" key="2">
    <source>
        <dbReference type="EMBL" id="KKO70293.1"/>
    </source>
</evidence>
<organism evidence="2 3">
    <name type="scientific">Kerstersia gyiorum</name>
    <dbReference type="NCBI Taxonomy" id="206506"/>
    <lineage>
        <taxon>Bacteria</taxon>
        <taxon>Pseudomonadati</taxon>
        <taxon>Pseudomonadota</taxon>
        <taxon>Betaproteobacteria</taxon>
        <taxon>Burkholderiales</taxon>
        <taxon>Alcaligenaceae</taxon>
        <taxon>Kerstersia</taxon>
    </lineage>
</organism>
<dbReference type="OrthoDB" id="9766983at2"/>
<keyword evidence="3" id="KW-1185">Reference proteome</keyword>
<proteinExistence type="predicted"/>
<evidence type="ECO:0000313" key="3">
    <source>
        <dbReference type="Proteomes" id="UP000078084"/>
    </source>
</evidence>
<dbReference type="GO" id="GO:0016811">
    <property type="term" value="F:hydrolase activity, acting on carbon-nitrogen (but not peptide) bonds, in linear amides"/>
    <property type="evidence" value="ECO:0007669"/>
    <property type="project" value="InterPro"/>
</dbReference>
<dbReference type="PATRIC" id="fig|206506.3.peg.3669"/>
<dbReference type="EMBL" id="LBNE01000018">
    <property type="protein sequence ID" value="KKO70293.1"/>
    <property type="molecule type" value="Genomic_DNA"/>
</dbReference>
<dbReference type="InterPro" id="IPR050378">
    <property type="entry name" value="Metallo-dep_Hydrolases_sf"/>
</dbReference>
<dbReference type="SUPFAM" id="SSF51338">
    <property type="entry name" value="Composite domain of metallo-dependent hydrolases"/>
    <property type="match status" value="1"/>
</dbReference>
<dbReference type="InterPro" id="IPR023100">
    <property type="entry name" value="D-aminoacylase_insert_dom_sf"/>
</dbReference>
<gene>
    <name evidence="2" type="ORF">AAV32_17235</name>
</gene>
<dbReference type="Pfam" id="PF07969">
    <property type="entry name" value="Amidohydro_3"/>
    <property type="match status" value="2"/>
</dbReference>
<dbReference type="Gene3D" id="3.20.20.140">
    <property type="entry name" value="Metal-dependent hydrolases"/>
    <property type="match status" value="1"/>
</dbReference>
<dbReference type="Gene3D" id="3.30.1490.130">
    <property type="entry name" value="D-aminoacylase. Domain 3"/>
    <property type="match status" value="1"/>
</dbReference>
<dbReference type="SUPFAM" id="SSF51556">
    <property type="entry name" value="Metallo-dependent hydrolases"/>
    <property type="match status" value="1"/>
</dbReference>
<name>A0A171KN26_9BURK</name>
<dbReference type="InterPro" id="IPR013108">
    <property type="entry name" value="Amidohydro_3"/>
</dbReference>
<accession>A0A171KN26</accession>
<dbReference type="STRING" id="206506.AAV32_17235"/>
<dbReference type="CDD" id="cd01297">
    <property type="entry name" value="D-aminoacylase"/>
    <property type="match status" value="1"/>
</dbReference>
<dbReference type="PANTHER" id="PTHR11647">
    <property type="entry name" value="HYDRANTOINASE/DIHYDROPYRIMIDINASE FAMILY MEMBER"/>
    <property type="match status" value="1"/>
</dbReference>
<dbReference type="Proteomes" id="UP000078084">
    <property type="component" value="Unassembled WGS sequence"/>
</dbReference>
<feature type="domain" description="Amidohydrolase 3" evidence="1">
    <location>
        <begin position="51"/>
        <end position="281"/>
    </location>
</feature>
<comment type="caution">
    <text evidence="2">The sequence shown here is derived from an EMBL/GenBank/DDBJ whole genome shotgun (WGS) entry which is preliminary data.</text>
</comment>
<dbReference type="InterPro" id="IPR032466">
    <property type="entry name" value="Metal_Hydrolase"/>
</dbReference>
<dbReference type="PANTHER" id="PTHR11647:SF1">
    <property type="entry name" value="COLLAPSIN RESPONSE MEDIATOR PROTEIN"/>
    <property type="match status" value="1"/>
</dbReference>
<feature type="domain" description="Amidohydrolase 3" evidence="1">
    <location>
        <begin position="331"/>
        <end position="464"/>
    </location>
</feature>
<dbReference type="RefSeq" id="WP_068375482.1">
    <property type="nucleotide sequence ID" value="NZ_CP033936.1"/>
</dbReference>
<dbReference type="AlphaFoldDB" id="A0A171KN26"/>
<protein>
    <submittedName>
        <fullName evidence="2">N-acyl-D-glutamate deacylase</fullName>
    </submittedName>
</protein>